<protein>
    <recommendedName>
        <fullName evidence="7">ATP synthase subunit delta</fullName>
    </recommendedName>
    <alternativeName>
        <fullName evidence="7">ATP synthase F(1) sector subunit delta</fullName>
    </alternativeName>
    <alternativeName>
        <fullName evidence="7">F-type ATPase subunit delta</fullName>
        <shortName evidence="7">F-ATPase subunit delta</shortName>
    </alternativeName>
</protein>
<dbReference type="AlphaFoldDB" id="A0A6L5XE02"/>
<comment type="function">
    <text evidence="7">F(1)F(0) ATP synthase produces ATP from ADP in the presence of a proton or sodium gradient. F-type ATPases consist of two structural domains, F(1) containing the extramembraneous catalytic core and F(0) containing the membrane proton channel, linked together by a central stalk and a peripheral stalk. During catalysis, ATP synthesis in the catalytic domain of F(1) is coupled via a rotary mechanism of the central stalk subunits to proton translocation.</text>
</comment>
<dbReference type="EMBL" id="VULT01000014">
    <property type="protein sequence ID" value="MSS17945.1"/>
    <property type="molecule type" value="Genomic_DNA"/>
</dbReference>
<evidence type="ECO:0000256" key="2">
    <source>
        <dbReference type="ARBA" id="ARBA00022448"/>
    </source>
</evidence>
<sequence length="179" mass="19768">MNDGLIPNRYAKALFKFASQEGVQASVYDEMKQLEQSYAANTALKTAVNNPFIAVDEKEKVILTAAGAKAGGAFDRFLLLVIKKNRVDFLRLIAQAYIKLYRRQCSIAHVEVVTAAKLPDNEINGILDVVKKHLGSKTLEQSFKVDKDLIGGFTINVDGQVLDASVKNELSKLRLKLLS</sequence>
<dbReference type="Proteomes" id="UP000483362">
    <property type="component" value="Unassembled WGS sequence"/>
</dbReference>
<evidence type="ECO:0000256" key="4">
    <source>
        <dbReference type="ARBA" id="ARBA00023065"/>
    </source>
</evidence>
<proteinExistence type="inferred from homology"/>
<keyword evidence="2 7" id="KW-0813">Transport</keyword>
<keyword evidence="7" id="KW-0139">CF(1)</keyword>
<dbReference type="NCBIfam" id="TIGR01145">
    <property type="entry name" value="ATP_synt_delta"/>
    <property type="match status" value="1"/>
</dbReference>
<dbReference type="GO" id="GO:0046933">
    <property type="term" value="F:proton-transporting ATP synthase activity, rotational mechanism"/>
    <property type="evidence" value="ECO:0007669"/>
    <property type="project" value="UniProtKB-UniRule"/>
</dbReference>
<keyword evidence="3 7" id="KW-0375">Hydrogen ion transport</keyword>
<comment type="function">
    <text evidence="7">This protein is part of the stalk that links CF(0) to CF(1). It either transmits conformational changes from CF(0) to CF(1) or is implicated in proton conduction.</text>
</comment>
<accession>A0A6L5XE02</accession>
<gene>
    <name evidence="7 8" type="primary">atpH</name>
    <name evidence="8" type="ORF">FYJ29_09285</name>
</gene>
<name>A0A6L5XE02_9BACT</name>
<dbReference type="GO" id="GO:0045259">
    <property type="term" value="C:proton-transporting ATP synthase complex"/>
    <property type="evidence" value="ECO:0007669"/>
    <property type="project" value="UniProtKB-KW"/>
</dbReference>
<dbReference type="PRINTS" id="PR00125">
    <property type="entry name" value="ATPASEDELTA"/>
</dbReference>
<dbReference type="RefSeq" id="WP_154328451.1">
    <property type="nucleotide sequence ID" value="NZ_CP045696.1"/>
</dbReference>
<evidence type="ECO:0000313" key="8">
    <source>
        <dbReference type="EMBL" id="MSS17945.1"/>
    </source>
</evidence>
<keyword evidence="5 7" id="KW-0472">Membrane</keyword>
<comment type="subcellular location">
    <subcellularLocation>
        <location evidence="7">Cell membrane</location>
        <topology evidence="7">Peripheral membrane protein</topology>
    </subcellularLocation>
    <subcellularLocation>
        <location evidence="1">Membrane</location>
    </subcellularLocation>
</comment>
<dbReference type="InterPro" id="IPR000711">
    <property type="entry name" value="ATPase_OSCP/dsu"/>
</dbReference>
<evidence type="ECO:0000256" key="3">
    <source>
        <dbReference type="ARBA" id="ARBA00022781"/>
    </source>
</evidence>
<keyword evidence="7" id="KW-1003">Cell membrane</keyword>
<dbReference type="Gene3D" id="1.10.520.20">
    <property type="entry name" value="N-terminal domain of the delta subunit of the F1F0-ATP synthase"/>
    <property type="match status" value="1"/>
</dbReference>
<evidence type="ECO:0000313" key="9">
    <source>
        <dbReference type="Proteomes" id="UP000483362"/>
    </source>
</evidence>
<evidence type="ECO:0000256" key="7">
    <source>
        <dbReference type="HAMAP-Rule" id="MF_01416"/>
    </source>
</evidence>
<reference evidence="8 9" key="1">
    <citation type="submission" date="2019-08" db="EMBL/GenBank/DDBJ databases">
        <title>In-depth cultivation of the pig gut microbiome towards novel bacterial diversity and tailored functional studies.</title>
        <authorList>
            <person name="Wylensek D."/>
            <person name="Hitch T.C.A."/>
            <person name="Clavel T."/>
        </authorList>
    </citation>
    <scope>NUCLEOTIDE SEQUENCE [LARGE SCALE GENOMIC DNA]</scope>
    <source>
        <strain evidence="8 9">Oil-RF-744-WCA-WT-10</strain>
    </source>
</reference>
<evidence type="ECO:0000256" key="1">
    <source>
        <dbReference type="ARBA" id="ARBA00004370"/>
    </source>
</evidence>
<keyword evidence="4 7" id="KW-0406">Ion transport</keyword>
<comment type="caution">
    <text evidence="8">The sequence shown here is derived from an EMBL/GenBank/DDBJ whole genome shotgun (WGS) entry which is preliminary data.</text>
</comment>
<dbReference type="GO" id="GO:0005886">
    <property type="term" value="C:plasma membrane"/>
    <property type="evidence" value="ECO:0007669"/>
    <property type="project" value="UniProtKB-SubCell"/>
</dbReference>
<evidence type="ECO:0000256" key="6">
    <source>
        <dbReference type="ARBA" id="ARBA00023310"/>
    </source>
</evidence>
<comment type="similarity">
    <text evidence="7">Belongs to the ATPase delta chain family.</text>
</comment>
<dbReference type="PANTHER" id="PTHR11910">
    <property type="entry name" value="ATP SYNTHASE DELTA CHAIN"/>
    <property type="match status" value="1"/>
</dbReference>
<keyword evidence="6 7" id="KW-0066">ATP synthesis</keyword>
<dbReference type="InterPro" id="IPR026015">
    <property type="entry name" value="ATP_synth_OSCP/delta_N_sf"/>
</dbReference>
<dbReference type="HAMAP" id="MF_01416">
    <property type="entry name" value="ATP_synth_delta_bact"/>
    <property type="match status" value="1"/>
</dbReference>
<organism evidence="8 9">
    <name type="scientific">Sodaliphilus pleomorphus</name>
    <dbReference type="NCBI Taxonomy" id="2606626"/>
    <lineage>
        <taxon>Bacteria</taxon>
        <taxon>Pseudomonadati</taxon>
        <taxon>Bacteroidota</taxon>
        <taxon>Bacteroidia</taxon>
        <taxon>Bacteroidales</taxon>
        <taxon>Muribaculaceae</taxon>
        <taxon>Sodaliphilus</taxon>
    </lineage>
</organism>
<evidence type="ECO:0000256" key="5">
    <source>
        <dbReference type="ARBA" id="ARBA00023136"/>
    </source>
</evidence>
<keyword evidence="9" id="KW-1185">Reference proteome</keyword>
<dbReference type="SUPFAM" id="SSF47928">
    <property type="entry name" value="N-terminal domain of the delta subunit of the F1F0-ATP synthase"/>
    <property type="match status" value="1"/>
</dbReference>
<dbReference type="Pfam" id="PF00213">
    <property type="entry name" value="OSCP"/>
    <property type="match status" value="1"/>
</dbReference>